<keyword evidence="3" id="KW-0227">DNA damage</keyword>
<dbReference type="Gene3D" id="1.10.1670.40">
    <property type="match status" value="1"/>
</dbReference>
<dbReference type="Proteomes" id="UP000665043">
    <property type="component" value="Chromosome"/>
</dbReference>
<accession>A0ABX7VSA5</accession>
<evidence type="ECO:0000256" key="3">
    <source>
        <dbReference type="ARBA" id="ARBA00022763"/>
    </source>
</evidence>
<name>A0ABX7VSA5_9BACI</name>
<evidence type="ECO:0000256" key="2">
    <source>
        <dbReference type="ARBA" id="ARBA00012000"/>
    </source>
</evidence>
<dbReference type="InterPro" id="IPR011257">
    <property type="entry name" value="DNA_glycosylase"/>
</dbReference>
<reference evidence="6 7" key="1">
    <citation type="submission" date="2019-12" db="EMBL/GenBank/DDBJ databases">
        <title>The whole genome sequencing of a strain isolated from a Mars analog, Dalangtan Playa.</title>
        <authorList>
            <person name="Huang T."/>
        </authorList>
    </citation>
    <scope>NUCLEOTIDE SEQUENCE [LARGE SCALE GENOMIC DNA]</scope>
    <source>
        <strain evidence="6 7">DP4-553-S</strain>
    </source>
</reference>
<dbReference type="Pfam" id="PF00730">
    <property type="entry name" value="HhH-GPD"/>
    <property type="match status" value="1"/>
</dbReference>
<dbReference type="CDD" id="cd00056">
    <property type="entry name" value="ENDO3c"/>
    <property type="match status" value="1"/>
</dbReference>
<keyword evidence="7" id="KW-1185">Reference proteome</keyword>
<dbReference type="EC" id="3.2.2.21" evidence="2"/>
<evidence type="ECO:0000256" key="1">
    <source>
        <dbReference type="ARBA" id="ARBA00000086"/>
    </source>
</evidence>
<gene>
    <name evidence="6" type="ORF">ERJ70_02800</name>
</gene>
<dbReference type="SUPFAM" id="SSF48150">
    <property type="entry name" value="DNA-glycosylase"/>
    <property type="match status" value="1"/>
</dbReference>
<dbReference type="EMBL" id="CP046956">
    <property type="protein sequence ID" value="QTM98338.1"/>
    <property type="molecule type" value="Genomic_DNA"/>
</dbReference>
<dbReference type="RefSeq" id="WP_209367041.1">
    <property type="nucleotide sequence ID" value="NZ_CP046956.1"/>
</dbReference>
<evidence type="ECO:0000313" key="6">
    <source>
        <dbReference type="EMBL" id="QTM98338.1"/>
    </source>
</evidence>
<dbReference type="PANTHER" id="PTHR43003">
    <property type="entry name" value="DNA-3-METHYLADENINE GLYCOSYLASE"/>
    <property type="match status" value="1"/>
</dbReference>
<evidence type="ECO:0000259" key="5">
    <source>
        <dbReference type="SMART" id="SM00478"/>
    </source>
</evidence>
<dbReference type="Gene3D" id="1.10.340.30">
    <property type="entry name" value="Hypothetical protein, domain 2"/>
    <property type="match status" value="1"/>
</dbReference>
<comment type="catalytic activity">
    <reaction evidence="1">
        <text>Hydrolysis of alkylated DNA, releasing 3-methyladenine, 3-methylguanine, 7-methylguanine and 7-methyladenine.</text>
        <dbReference type="EC" id="3.2.2.21"/>
    </reaction>
</comment>
<dbReference type="InterPro" id="IPR051912">
    <property type="entry name" value="Alkylbase_DNA_Glycosylase/TA"/>
</dbReference>
<proteinExistence type="predicted"/>
<dbReference type="InterPro" id="IPR003265">
    <property type="entry name" value="HhH-GPD_domain"/>
</dbReference>
<organism evidence="6 7">
    <name type="scientific">Sediminibacillus dalangtanensis</name>
    <dbReference type="NCBI Taxonomy" id="2729421"/>
    <lineage>
        <taxon>Bacteria</taxon>
        <taxon>Bacillati</taxon>
        <taxon>Bacillota</taxon>
        <taxon>Bacilli</taxon>
        <taxon>Bacillales</taxon>
        <taxon>Bacillaceae</taxon>
        <taxon>Sediminibacillus</taxon>
    </lineage>
</organism>
<keyword evidence="4" id="KW-0234">DNA repair</keyword>
<dbReference type="SMART" id="SM00478">
    <property type="entry name" value="ENDO3c"/>
    <property type="match status" value="1"/>
</dbReference>
<evidence type="ECO:0000313" key="7">
    <source>
        <dbReference type="Proteomes" id="UP000665043"/>
    </source>
</evidence>
<evidence type="ECO:0000256" key="4">
    <source>
        <dbReference type="ARBA" id="ARBA00023204"/>
    </source>
</evidence>
<dbReference type="PANTHER" id="PTHR43003:SF5">
    <property type="entry name" value="DNA-3-METHYLADENINE GLYCOSYLASE"/>
    <property type="match status" value="1"/>
</dbReference>
<feature type="domain" description="HhH-GPD" evidence="5">
    <location>
        <begin position="129"/>
        <end position="289"/>
    </location>
</feature>
<sequence>MWKETITLDTMYDFDYSLQRLQMDPLLFIDRNERSVDIPLKTEDGEKHKVTVKAKGNTPHPVFEISGDHDNYKTELLKQTFDLFQWEKDLTIVNEHFIGTNLEQLFYAHPGTPIVRDFDLYFSLMKGIIHQQLNMKFAYTLSTRFVEAYGTFLDGVWFYPEPEDIARLHYEDLRRMQFSQRKAEYVIDTSKKIAGGEIDLETLAAQSDKHIIDQLVKIRGIGPWTAENWLLFGLGRDDLLPKADIGIQNALKFYFEMDKKPTIPEITEMSAGWSPYQSHASLTLWRSIEG</sequence>
<protein>
    <recommendedName>
        <fullName evidence="2">DNA-3-methyladenine glycosylase II</fullName>
        <ecNumber evidence="2">3.2.2.21</ecNumber>
    </recommendedName>
</protein>